<keyword evidence="3 6" id="KW-0067">ATP-binding</keyword>
<reference evidence="6 7" key="1">
    <citation type="journal article" date="2019" name="ACS Chem. Biol.">
        <title>Identification and Mobilization of a Cryptic Antibiotic Biosynthesis Gene Locus from a Human-Pathogenic Nocardia Isolate.</title>
        <authorList>
            <person name="Herisse M."/>
            <person name="Ishida K."/>
            <person name="Porter J.L."/>
            <person name="Howden B."/>
            <person name="Hertweck C."/>
            <person name="Stinear T.P."/>
            <person name="Pidot S.J."/>
        </authorList>
    </citation>
    <scope>NUCLEOTIDE SEQUENCE [LARGE SCALE GENOMIC DNA]</scope>
    <source>
        <strain evidence="6 7">AUSMDU00012717</strain>
    </source>
</reference>
<keyword evidence="4" id="KW-0175">Coiled coil</keyword>
<organism evidence="6 7">
    <name type="scientific">Nocardia arthritidis</name>
    <dbReference type="NCBI Taxonomy" id="228602"/>
    <lineage>
        <taxon>Bacteria</taxon>
        <taxon>Bacillati</taxon>
        <taxon>Actinomycetota</taxon>
        <taxon>Actinomycetes</taxon>
        <taxon>Mycobacteriales</taxon>
        <taxon>Nocardiaceae</taxon>
        <taxon>Nocardia</taxon>
    </lineage>
</organism>
<dbReference type="Proteomes" id="UP000503540">
    <property type="component" value="Chromosome"/>
</dbReference>
<dbReference type="SMART" id="SM00382">
    <property type="entry name" value="AAA"/>
    <property type="match status" value="2"/>
</dbReference>
<dbReference type="GO" id="GO:0005524">
    <property type="term" value="F:ATP binding"/>
    <property type="evidence" value="ECO:0007669"/>
    <property type="project" value="UniProtKB-KW"/>
</dbReference>
<dbReference type="Gene3D" id="3.40.50.300">
    <property type="entry name" value="P-loop containing nucleotide triphosphate hydrolases"/>
    <property type="match status" value="2"/>
</dbReference>
<dbReference type="PANTHER" id="PTHR19211">
    <property type="entry name" value="ATP-BINDING TRANSPORT PROTEIN-RELATED"/>
    <property type="match status" value="1"/>
</dbReference>
<dbReference type="Pfam" id="PF00005">
    <property type="entry name" value="ABC_tran"/>
    <property type="match status" value="2"/>
</dbReference>
<evidence type="ECO:0000256" key="1">
    <source>
        <dbReference type="ARBA" id="ARBA00022737"/>
    </source>
</evidence>
<keyword evidence="2" id="KW-0547">Nucleotide-binding</keyword>
<protein>
    <submittedName>
        <fullName evidence="6">ATP-binding cassette domain-containing protein</fullName>
    </submittedName>
</protein>
<dbReference type="InterPro" id="IPR027417">
    <property type="entry name" value="P-loop_NTPase"/>
</dbReference>
<evidence type="ECO:0000313" key="6">
    <source>
        <dbReference type="EMBL" id="QIS14924.1"/>
    </source>
</evidence>
<dbReference type="InterPro" id="IPR050611">
    <property type="entry name" value="ABCF"/>
</dbReference>
<keyword evidence="1" id="KW-0677">Repeat</keyword>
<dbReference type="AlphaFoldDB" id="A0A6G9YNZ0"/>
<gene>
    <name evidence="6" type="ORF">F5544_35465</name>
</gene>
<evidence type="ECO:0000259" key="5">
    <source>
        <dbReference type="PROSITE" id="PS50893"/>
    </source>
</evidence>
<evidence type="ECO:0000256" key="3">
    <source>
        <dbReference type="ARBA" id="ARBA00022840"/>
    </source>
</evidence>
<dbReference type="GO" id="GO:0016887">
    <property type="term" value="F:ATP hydrolysis activity"/>
    <property type="evidence" value="ECO:0007669"/>
    <property type="project" value="InterPro"/>
</dbReference>
<name>A0A6G9YNZ0_9NOCA</name>
<dbReference type="PANTHER" id="PTHR19211:SF69">
    <property type="entry name" value="ATP-BINDING PROTEIN UUP"/>
    <property type="match status" value="1"/>
</dbReference>
<evidence type="ECO:0000313" key="7">
    <source>
        <dbReference type="Proteomes" id="UP000503540"/>
    </source>
</evidence>
<dbReference type="InterPro" id="IPR003439">
    <property type="entry name" value="ABC_transporter-like_ATP-bd"/>
</dbReference>
<evidence type="ECO:0000256" key="4">
    <source>
        <dbReference type="SAM" id="Coils"/>
    </source>
</evidence>
<dbReference type="PROSITE" id="PS50893">
    <property type="entry name" value="ABC_TRANSPORTER_2"/>
    <property type="match status" value="2"/>
</dbReference>
<proteinExistence type="predicted"/>
<dbReference type="KEGG" id="nah:F5544_35465"/>
<keyword evidence="7" id="KW-1185">Reference proteome</keyword>
<evidence type="ECO:0000256" key="2">
    <source>
        <dbReference type="ARBA" id="ARBA00022741"/>
    </source>
</evidence>
<dbReference type="SUPFAM" id="SSF52540">
    <property type="entry name" value="P-loop containing nucleoside triphosphate hydrolases"/>
    <property type="match status" value="2"/>
</dbReference>
<feature type="coiled-coil region" evidence="4">
    <location>
        <begin position="286"/>
        <end position="324"/>
    </location>
</feature>
<sequence>MRNGGCGRQIGAQPSWVFRPCPRKSVAATGARQVAWIPVAHLDIADLDYFLPDGRQLLDGVSFRIGDGVKAALIGPNGTGKTTLLGIIAGDLTADGGAVTRSGPLGVMRQFIGQINDESTVCDLLLSVAPQPVRAAAHALDASENALIERDEEPTQLAYSQALADWVDVGGYEVEAFWDVVTTAALGIGFDRAKWRPVRSLSGGEQKRLILEALFAGPDEVLLLDEPDNYLDVPGKQWLERMIAESAKSVLFVSHDRELIANTATRIVTLEPGVSGATAWIHGGGFASYQQAREERNTRLAELRRRWDEELAKLRALVLRLREKAKFNDGMAARYHAAQTRLAKFEAAGPPQAVPLRQNVSVRLRGGRTGKRALVCTGLELTGLMRPFDAEIWYGDRVAVLGANGSGKSHFLRLLAAGGSDPEIEQRPVQDLELMPVPHTGNAVLGARVRPGYFAQTHFRPDLVGNTLLEILHAGNEHRDGMGRETASRVLDRYGLARAAEQRYDDLSGGQQARLQILLLELSGVTMLLLDEPTDNLDLHSADALEQAIAEFAGTVIAVTHDRWFARGFDRFLVFGSDGDVYETDTPVWDEGRVRRAR</sequence>
<dbReference type="InterPro" id="IPR003593">
    <property type="entry name" value="AAA+_ATPase"/>
</dbReference>
<feature type="domain" description="ABC transporter" evidence="5">
    <location>
        <begin position="42"/>
        <end position="297"/>
    </location>
</feature>
<accession>A0A6G9YNZ0</accession>
<feature type="domain" description="ABC transporter" evidence="5">
    <location>
        <begin position="364"/>
        <end position="597"/>
    </location>
</feature>
<dbReference type="EMBL" id="CP046172">
    <property type="protein sequence ID" value="QIS14924.1"/>
    <property type="molecule type" value="Genomic_DNA"/>
</dbReference>
<dbReference type="CDD" id="cd03221">
    <property type="entry name" value="ABCF_EF-3"/>
    <property type="match status" value="1"/>
</dbReference>